<dbReference type="Gene3D" id="3.20.20.70">
    <property type="entry name" value="Aldolase class I"/>
    <property type="match status" value="1"/>
</dbReference>
<feature type="active site" description="Schiff-base intermediate with substrate" evidence="10">
    <location>
        <position position="131"/>
    </location>
</feature>
<keyword evidence="8 10" id="KW-0704">Schiff base</keyword>
<evidence type="ECO:0000256" key="9">
    <source>
        <dbReference type="ARBA" id="ARBA00048810"/>
    </source>
</evidence>
<dbReference type="HAMAP" id="MF_00492">
    <property type="entry name" value="Transaldolase_1"/>
    <property type="match status" value="1"/>
</dbReference>
<dbReference type="NCBIfam" id="TIGR00874">
    <property type="entry name" value="talAB"/>
    <property type="match status" value="1"/>
</dbReference>
<protein>
    <recommendedName>
        <fullName evidence="4 10">Transaldolase</fullName>
        <ecNumber evidence="4 10">2.2.1.2</ecNumber>
    </recommendedName>
</protein>
<evidence type="ECO:0000256" key="7">
    <source>
        <dbReference type="ARBA" id="ARBA00023126"/>
    </source>
</evidence>
<dbReference type="NCBIfam" id="NF009001">
    <property type="entry name" value="PRK12346.1"/>
    <property type="match status" value="1"/>
</dbReference>
<dbReference type="InterPro" id="IPR018225">
    <property type="entry name" value="Transaldolase_AS"/>
</dbReference>
<proteinExistence type="inferred from homology"/>
<evidence type="ECO:0000256" key="5">
    <source>
        <dbReference type="ARBA" id="ARBA00022490"/>
    </source>
</evidence>
<dbReference type="InterPro" id="IPR004730">
    <property type="entry name" value="Transaldolase_1"/>
</dbReference>
<dbReference type="PATRIC" id="fig|118110.3.peg.81"/>
<evidence type="ECO:0000313" key="12">
    <source>
        <dbReference type="EMBL" id="ANF16901.1"/>
    </source>
</evidence>
<keyword evidence="6 10" id="KW-0808">Transferase</keyword>
<evidence type="ECO:0000256" key="3">
    <source>
        <dbReference type="ARBA" id="ARBA00008012"/>
    </source>
</evidence>
<dbReference type="RefSeq" id="WP_075473867.1">
    <property type="nucleotide sequence ID" value="NZ_CP011299.1"/>
</dbReference>
<dbReference type="AlphaFoldDB" id="A0A172WD61"/>
<dbReference type="InterPro" id="IPR001585">
    <property type="entry name" value="TAL/FSA"/>
</dbReference>
<dbReference type="UniPathway" id="UPA00115">
    <property type="reaction ID" value="UER00414"/>
</dbReference>
<keyword evidence="13" id="KW-1185">Reference proteome</keyword>
<comment type="function">
    <text evidence="1 10 11">Transaldolase is important for the balance of metabolites in the pentose-phosphate pathway.</text>
</comment>
<dbReference type="EC" id="2.2.1.2" evidence="4 10"/>
<comment type="pathway">
    <text evidence="2 10 11">Carbohydrate degradation; pentose phosphate pathway; D-glyceraldehyde 3-phosphate and beta-D-fructose 6-phosphate from D-ribose 5-phosphate and D-xylulose 5-phosphate (non-oxidative stage): step 2/3.</text>
</comment>
<evidence type="ECO:0000313" key="13">
    <source>
        <dbReference type="Proteomes" id="UP000077654"/>
    </source>
</evidence>
<dbReference type="Pfam" id="PF00923">
    <property type="entry name" value="TAL_FSA"/>
    <property type="match status" value="1"/>
</dbReference>
<evidence type="ECO:0000256" key="4">
    <source>
        <dbReference type="ARBA" id="ARBA00013151"/>
    </source>
</evidence>
<dbReference type="PANTHER" id="PTHR10683">
    <property type="entry name" value="TRANSALDOLASE"/>
    <property type="match status" value="1"/>
</dbReference>
<dbReference type="GO" id="GO:0005829">
    <property type="term" value="C:cytosol"/>
    <property type="evidence" value="ECO:0007669"/>
    <property type="project" value="TreeGrafter"/>
</dbReference>
<accession>A0A172WD61</accession>
<name>A0A172WD61_BUCSC</name>
<dbReference type="PROSITE" id="PS00958">
    <property type="entry name" value="TRANSALDOLASE_2"/>
    <property type="match status" value="1"/>
</dbReference>
<dbReference type="Proteomes" id="UP000077654">
    <property type="component" value="Chromosome"/>
</dbReference>
<reference evidence="12 13" key="1">
    <citation type="submission" date="2015-04" db="EMBL/GenBank/DDBJ databases">
        <title>Buchnera aphidicola assembly.</title>
        <authorList>
            <person name="Zhang Y."/>
        </authorList>
    </citation>
    <scope>NUCLEOTIDE SEQUENCE [LARGE SCALE GENOMIC DNA]</scope>
    <source>
        <strain evidence="12 13">SC</strain>
    </source>
</reference>
<evidence type="ECO:0000256" key="8">
    <source>
        <dbReference type="ARBA" id="ARBA00023270"/>
    </source>
</evidence>
<dbReference type="OrthoDB" id="9809101at2"/>
<dbReference type="PROSITE" id="PS01054">
    <property type="entry name" value="TRANSALDOLASE_1"/>
    <property type="match status" value="1"/>
</dbReference>
<sequence>MNQLESLKKYSKVVVDSGDINLIRKYLPEDATTNPSLVLKAIVSPENEIIVRESITYAKKKGGTYDFQLLNAVDKISVILGKKILEVISGRVSTEIDAHLSFNTDLCIERSKKIISMYEEEGIHRSKILIKLAATWECIKASEELKNFDIDCNLTLLFSFAQARACAEAGVFLISPFVGRIYDWYKSKLLIKEYLAQEDPGVQSVRNIYNYYKKHGYKTIIMGASFRNIEQVLELSGCDCLTISPNLLEKLQCNESVVVQKLYSSCNVAKKPISILSQSDFSWLHNTEPMAVEKLSEGIRQFSHDQKELEAIIRNKM</sequence>
<keyword evidence="5 10" id="KW-0963">Cytoplasm</keyword>
<evidence type="ECO:0000256" key="11">
    <source>
        <dbReference type="RuleBase" id="RU004155"/>
    </source>
</evidence>
<dbReference type="GO" id="GO:0004801">
    <property type="term" value="F:transaldolase activity"/>
    <property type="evidence" value="ECO:0007669"/>
    <property type="project" value="UniProtKB-UniRule"/>
</dbReference>
<comment type="similarity">
    <text evidence="3 10 11">Belongs to the transaldolase family. Type 1 subfamily.</text>
</comment>
<keyword evidence="7 10" id="KW-0570">Pentose shunt</keyword>
<gene>
    <name evidence="10" type="primary">tal</name>
    <name evidence="12" type="ORF">XW81_00435</name>
</gene>
<dbReference type="GO" id="GO:0005975">
    <property type="term" value="P:carbohydrate metabolic process"/>
    <property type="evidence" value="ECO:0007669"/>
    <property type="project" value="InterPro"/>
</dbReference>
<dbReference type="EMBL" id="CP011299">
    <property type="protein sequence ID" value="ANF16901.1"/>
    <property type="molecule type" value="Genomic_DNA"/>
</dbReference>
<evidence type="ECO:0000256" key="10">
    <source>
        <dbReference type="HAMAP-Rule" id="MF_00492"/>
    </source>
</evidence>
<organism evidence="12 13">
    <name type="scientific">Buchnera aphidicola subsp. Schlechtendalia chinensis</name>
    <dbReference type="NCBI Taxonomy" id="118110"/>
    <lineage>
        <taxon>Bacteria</taxon>
        <taxon>Pseudomonadati</taxon>
        <taxon>Pseudomonadota</taxon>
        <taxon>Gammaproteobacteria</taxon>
        <taxon>Enterobacterales</taxon>
        <taxon>Erwiniaceae</taxon>
        <taxon>Buchnera</taxon>
    </lineage>
</organism>
<dbReference type="CDD" id="cd00957">
    <property type="entry name" value="Transaldolase_TalAB"/>
    <property type="match status" value="1"/>
</dbReference>
<dbReference type="InterPro" id="IPR013785">
    <property type="entry name" value="Aldolase_TIM"/>
</dbReference>
<dbReference type="STRING" id="118110.XW81_00435"/>
<evidence type="ECO:0000256" key="6">
    <source>
        <dbReference type="ARBA" id="ARBA00022679"/>
    </source>
</evidence>
<comment type="catalytic activity">
    <reaction evidence="9 10 11">
        <text>D-sedoheptulose 7-phosphate + D-glyceraldehyde 3-phosphate = D-erythrose 4-phosphate + beta-D-fructose 6-phosphate</text>
        <dbReference type="Rhea" id="RHEA:17053"/>
        <dbReference type="ChEBI" id="CHEBI:16897"/>
        <dbReference type="ChEBI" id="CHEBI:57483"/>
        <dbReference type="ChEBI" id="CHEBI:57634"/>
        <dbReference type="ChEBI" id="CHEBI:59776"/>
        <dbReference type="EC" id="2.2.1.2"/>
    </reaction>
</comment>
<comment type="subcellular location">
    <subcellularLocation>
        <location evidence="10">Cytoplasm</location>
    </subcellularLocation>
</comment>
<evidence type="ECO:0000256" key="2">
    <source>
        <dbReference type="ARBA" id="ARBA00004857"/>
    </source>
</evidence>
<dbReference type="SUPFAM" id="SSF51569">
    <property type="entry name" value="Aldolase"/>
    <property type="match status" value="1"/>
</dbReference>
<dbReference type="PANTHER" id="PTHR10683:SF16">
    <property type="entry name" value="TRANSALDOLASE A"/>
    <property type="match status" value="1"/>
</dbReference>
<dbReference type="FunFam" id="3.20.20.70:FF:000131">
    <property type="entry name" value="Transaldolase"/>
    <property type="match status" value="1"/>
</dbReference>
<dbReference type="GO" id="GO:0006098">
    <property type="term" value="P:pentose-phosphate shunt"/>
    <property type="evidence" value="ECO:0007669"/>
    <property type="project" value="UniProtKB-UniRule"/>
</dbReference>
<evidence type="ECO:0000256" key="1">
    <source>
        <dbReference type="ARBA" id="ARBA00003518"/>
    </source>
</evidence>